<dbReference type="KEGG" id="spoa:EQM13_04510"/>
<dbReference type="EMBL" id="CP035282">
    <property type="protein sequence ID" value="QAT60893.1"/>
    <property type="molecule type" value="Genomic_DNA"/>
</dbReference>
<organism evidence="1 2">
    <name type="scientific">Acidilutibacter cellobiosedens</name>
    <dbReference type="NCBI Taxonomy" id="2507161"/>
    <lineage>
        <taxon>Bacteria</taxon>
        <taxon>Bacillati</taxon>
        <taxon>Bacillota</taxon>
        <taxon>Tissierellia</taxon>
        <taxon>Tissierellales</taxon>
        <taxon>Acidilutibacteraceae</taxon>
        <taxon>Acidilutibacter</taxon>
    </lineage>
</organism>
<protein>
    <recommendedName>
        <fullName evidence="3">Outer membrane lipoprotein carrier protein LolA</fullName>
    </recommendedName>
</protein>
<reference evidence="2" key="1">
    <citation type="submission" date="2019-01" db="EMBL/GenBank/DDBJ databases">
        <title>Draft genomes of a novel of Sporanaerobacter strains.</title>
        <authorList>
            <person name="Ma S."/>
        </authorList>
    </citation>
    <scope>NUCLEOTIDE SEQUENCE [LARGE SCALE GENOMIC DNA]</scope>
    <source>
        <strain evidence="2">NJN-17</strain>
    </source>
</reference>
<dbReference type="Gene3D" id="2.50.20.10">
    <property type="entry name" value="Lipoprotein localisation LolA/LolB/LppX"/>
    <property type="match status" value="1"/>
</dbReference>
<name>A0A410QA82_9FIRM</name>
<dbReference type="Proteomes" id="UP000287969">
    <property type="component" value="Chromosome"/>
</dbReference>
<gene>
    <name evidence="1" type="ORF">EQM13_04510</name>
</gene>
<evidence type="ECO:0000313" key="1">
    <source>
        <dbReference type="EMBL" id="QAT60893.1"/>
    </source>
</evidence>
<proteinExistence type="predicted"/>
<sequence>MKKLFVGSIIILILLLLLFKIPTDKDNLYELQKTINNFENYSTISNITIMNQNKKSTYKIEETFVKPDKFKLKIIEPKETKGCIIIYNGNRLFLNQPIIGQSISIDKVDSLDKELFMGDFFRNLNLLEESHITQETIEDEKYIVIKIPMINKSDLRYYQKVWFNIKDFTPYKLNLLDKHDNVSVEILYENFCYDTVIEEEF</sequence>
<keyword evidence="2" id="KW-1185">Reference proteome</keyword>
<evidence type="ECO:0008006" key="3">
    <source>
        <dbReference type="Google" id="ProtNLM"/>
    </source>
</evidence>
<dbReference type="InterPro" id="IPR029046">
    <property type="entry name" value="LolA/LolB/LppX"/>
</dbReference>
<dbReference type="OrthoDB" id="2047841at2"/>
<evidence type="ECO:0000313" key="2">
    <source>
        <dbReference type="Proteomes" id="UP000287969"/>
    </source>
</evidence>
<dbReference type="RefSeq" id="WP_071140312.1">
    <property type="nucleotide sequence ID" value="NZ_CP035282.1"/>
</dbReference>
<dbReference type="AlphaFoldDB" id="A0A410QA82"/>
<dbReference type="SUPFAM" id="SSF89392">
    <property type="entry name" value="Prokaryotic lipoproteins and lipoprotein localization factors"/>
    <property type="match status" value="1"/>
</dbReference>
<accession>A0A410QA82</accession>